<sequence>MCILVLSEKRFRIKIKWRTPPTFTVIGTLFAKFKKMWFVTEFGDVSFNSDV</sequence>
<dbReference type="Proteomes" id="UP000004713">
    <property type="component" value="Unassembled WGS sequence"/>
</dbReference>
<comment type="caution">
    <text evidence="1">The sequence shown here is derived from an EMBL/GenBank/DDBJ whole genome shotgun (WGS) entry which is preliminary data.</text>
</comment>
<accession>B0NMW7</accession>
<evidence type="ECO:0000313" key="2">
    <source>
        <dbReference type="Proteomes" id="UP000004713"/>
    </source>
</evidence>
<dbReference type="AlphaFoldDB" id="B0NMW7"/>
<gene>
    <name evidence="1" type="ORF">BACSTE_00790</name>
</gene>
<reference evidence="1 2" key="2">
    <citation type="submission" date="2007-11" db="EMBL/GenBank/DDBJ databases">
        <authorList>
            <person name="Fulton L."/>
            <person name="Clifton S."/>
            <person name="Fulton B."/>
            <person name="Xu J."/>
            <person name="Minx P."/>
            <person name="Pepin K.H."/>
            <person name="Johnson M."/>
            <person name="Thiruvilangam P."/>
            <person name="Bhonagiri V."/>
            <person name="Nash W.E."/>
            <person name="Mardis E.R."/>
            <person name="Wilson R.K."/>
        </authorList>
    </citation>
    <scope>NUCLEOTIDE SEQUENCE [LARGE SCALE GENOMIC DNA]</scope>
    <source>
        <strain evidence="1 2">ATCC 43183</strain>
    </source>
</reference>
<reference evidence="1 2" key="1">
    <citation type="submission" date="2007-11" db="EMBL/GenBank/DDBJ databases">
        <title>Draft genome sequence of Bacteroides stercoris(ATCC 43183).</title>
        <authorList>
            <person name="Sudarsanam P."/>
            <person name="Ley R."/>
            <person name="Guruge J."/>
            <person name="Turnbaugh P.J."/>
            <person name="Mahowald M."/>
            <person name="Liep D."/>
            <person name="Gordon J."/>
        </authorList>
    </citation>
    <scope>NUCLEOTIDE SEQUENCE [LARGE SCALE GENOMIC DNA]</scope>
    <source>
        <strain evidence="1 2">ATCC 43183</strain>
    </source>
</reference>
<name>B0NMW7_BACSE</name>
<dbReference type="HOGENOM" id="CLU_3095753_0_0_10"/>
<proteinExistence type="predicted"/>
<organism evidence="1 2">
    <name type="scientific">Bacteroides stercoris ATCC 43183</name>
    <dbReference type="NCBI Taxonomy" id="449673"/>
    <lineage>
        <taxon>Bacteria</taxon>
        <taxon>Pseudomonadati</taxon>
        <taxon>Bacteroidota</taxon>
        <taxon>Bacteroidia</taxon>
        <taxon>Bacteroidales</taxon>
        <taxon>Bacteroidaceae</taxon>
        <taxon>Bacteroides</taxon>
    </lineage>
</organism>
<evidence type="ECO:0000313" key="1">
    <source>
        <dbReference type="EMBL" id="EDS16121.1"/>
    </source>
</evidence>
<protein>
    <submittedName>
        <fullName evidence="1">Uncharacterized protein</fullName>
    </submittedName>
</protein>
<dbReference type="EMBL" id="ABFZ02000017">
    <property type="protein sequence ID" value="EDS16121.1"/>
    <property type="molecule type" value="Genomic_DNA"/>
</dbReference>